<protein>
    <submittedName>
        <fullName evidence="1">Uncharacterized protein</fullName>
    </submittedName>
</protein>
<proteinExistence type="predicted"/>
<gene>
    <name evidence="1" type="ORF">WMG39_19800</name>
</gene>
<accession>A0ABU8YRK9</accession>
<evidence type="ECO:0000313" key="2">
    <source>
        <dbReference type="Proteomes" id="UP001384579"/>
    </source>
</evidence>
<dbReference type="Proteomes" id="UP001384579">
    <property type="component" value="Unassembled WGS sequence"/>
</dbReference>
<reference evidence="1 2" key="1">
    <citation type="journal article" date="2020" name="Harmful Algae">
        <title>Molecular and morphological characterization of a novel dihydroanatoxin-a producing Microcoleus species (cyanobacteria) from the Russian River, California, USA.</title>
        <authorList>
            <person name="Conklin K.Y."/>
            <person name="Stancheva R."/>
            <person name="Otten T.G."/>
            <person name="Fadness R."/>
            <person name="Boyer G.L."/>
            <person name="Read B."/>
            <person name="Zhang X."/>
            <person name="Sheath R.G."/>
        </authorList>
    </citation>
    <scope>NUCLEOTIDE SEQUENCE [LARGE SCALE GENOMIC DNA]</scope>
    <source>
        <strain evidence="1 2">PTRS2</strain>
    </source>
</reference>
<dbReference type="RefSeq" id="WP_293327568.1">
    <property type="nucleotide sequence ID" value="NZ_JBBLXS010000300.1"/>
</dbReference>
<name>A0ABU8YRK9_9CYAN</name>
<dbReference type="EMBL" id="JBBLXS010000300">
    <property type="protein sequence ID" value="MEK0187077.1"/>
    <property type="molecule type" value="Genomic_DNA"/>
</dbReference>
<sequence length="194" mass="22355">MQYKLNISPSPFIYTRCQTCDRPFGISQKVRSLFAYFWLYGKGDRSCRWTGAIAMSGMERSIAFLDRGISLFGSRRGDHFSKEWSKLIVEKRVKACVPRTSKYDKLSKSTRLQDIQAMKLISLSAHFDGQSIQLDEPYKLEPNIKLIVTVLPEQLAEREAWLWLSRHQLNNAYSQDDDYPSNAIKTLNPDYAGS</sequence>
<keyword evidence="2" id="KW-1185">Reference proteome</keyword>
<evidence type="ECO:0000313" key="1">
    <source>
        <dbReference type="EMBL" id="MEK0187077.1"/>
    </source>
</evidence>
<comment type="caution">
    <text evidence="1">The sequence shown here is derived from an EMBL/GenBank/DDBJ whole genome shotgun (WGS) entry which is preliminary data.</text>
</comment>
<organism evidence="1 2">
    <name type="scientific">Microcoleus anatoxicus PTRS2</name>
    <dbReference type="NCBI Taxonomy" id="2705321"/>
    <lineage>
        <taxon>Bacteria</taxon>
        <taxon>Bacillati</taxon>
        <taxon>Cyanobacteriota</taxon>
        <taxon>Cyanophyceae</taxon>
        <taxon>Oscillatoriophycideae</taxon>
        <taxon>Oscillatoriales</taxon>
        <taxon>Microcoleaceae</taxon>
        <taxon>Microcoleus</taxon>
        <taxon>Microcoleus anatoxicus</taxon>
    </lineage>
</organism>